<evidence type="ECO:0000256" key="1">
    <source>
        <dbReference type="SAM" id="MobiDB-lite"/>
    </source>
</evidence>
<gene>
    <name evidence="2" type="ORF">Dxin01_03901</name>
</gene>
<feature type="region of interest" description="Disordered" evidence="1">
    <location>
        <begin position="1"/>
        <end position="32"/>
    </location>
</feature>
<reference evidence="2 3" key="1">
    <citation type="submission" date="2024-02" db="EMBL/GenBank/DDBJ databases">
        <title>Deinococcus xinjiangensis NBRC 107630.</title>
        <authorList>
            <person name="Ichikawa N."/>
            <person name="Katano-Makiyama Y."/>
            <person name="Hidaka K."/>
        </authorList>
    </citation>
    <scope>NUCLEOTIDE SEQUENCE [LARGE SCALE GENOMIC DNA]</scope>
    <source>
        <strain evidence="2 3">NBRC 107630</strain>
    </source>
</reference>
<dbReference type="RefSeq" id="WP_353544098.1">
    <property type="nucleotide sequence ID" value="NZ_BAABRN010000089.1"/>
</dbReference>
<evidence type="ECO:0000313" key="2">
    <source>
        <dbReference type="EMBL" id="GAA5504132.1"/>
    </source>
</evidence>
<evidence type="ECO:0008006" key="4">
    <source>
        <dbReference type="Google" id="ProtNLM"/>
    </source>
</evidence>
<dbReference type="Proteomes" id="UP001458946">
    <property type="component" value="Unassembled WGS sequence"/>
</dbReference>
<accession>A0ABP9VFZ3</accession>
<name>A0ABP9VFZ3_9DEIO</name>
<evidence type="ECO:0000313" key="3">
    <source>
        <dbReference type="Proteomes" id="UP001458946"/>
    </source>
</evidence>
<organism evidence="2 3">
    <name type="scientific">Deinococcus xinjiangensis</name>
    <dbReference type="NCBI Taxonomy" id="457454"/>
    <lineage>
        <taxon>Bacteria</taxon>
        <taxon>Thermotogati</taxon>
        <taxon>Deinococcota</taxon>
        <taxon>Deinococci</taxon>
        <taxon>Deinococcales</taxon>
        <taxon>Deinococcaceae</taxon>
        <taxon>Deinococcus</taxon>
    </lineage>
</organism>
<sequence length="54" mass="5949">MHWTLYDLPPELTADDQGPDAPDADSDLTQPDFPTLTDCPYCGSRDPQTCGCFD</sequence>
<comment type="caution">
    <text evidence="2">The sequence shown here is derived from an EMBL/GenBank/DDBJ whole genome shotgun (WGS) entry which is preliminary data.</text>
</comment>
<keyword evidence="3" id="KW-1185">Reference proteome</keyword>
<feature type="compositionally biased region" description="Acidic residues" evidence="1">
    <location>
        <begin position="13"/>
        <end position="26"/>
    </location>
</feature>
<proteinExistence type="predicted"/>
<protein>
    <recommendedName>
        <fullName evidence="4">Small CPxCG-related zinc finger protein</fullName>
    </recommendedName>
</protein>
<dbReference type="EMBL" id="BAABRN010000089">
    <property type="protein sequence ID" value="GAA5504132.1"/>
    <property type="molecule type" value="Genomic_DNA"/>
</dbReference>